<dbReference type="Proteomes" id="UP000829291">
    <property type="component" value="Chromosome 5"/>
</dbReference>
<dbReference type="KEGG" id="nlo:107216980"/>
<dbReference type="PANTHER" id="PTHR10174:SF220">
    <property type="entry name" value="LD41874P"/>
    <property type="match status" value="1"/>
</dbReference>
<gene>
    <name evidence="3" type="primary">LOC107216980</name>
</gene>
<dbReference type="OrthoDB" id="75724at2759"/>
<dbReference type="InterPro" id="IPR011074">
    <property type="entry name" value="CRAL/TRIO_N_dom"/>
</dbReference>
<dbReference type="InParanoid" id="A0A6J0B6P2"/>
<dbReference type="SUPFAM" id="SSF46938">
    <property type="entry name" value="CRAL/TRIO N-terminal domain"/>
    <property type="match status" value="1"/>
</dbReference>
<organism evidence="3">
    <name type="scientific">Neodiprion lecontei</name>
    <name type="common">Redheaded pine sawfly</name>
    <dbReference type="NCBI Taxonomy" id="441921"/>
    <lineage>
        <taxon>Eukaryota</taxon>
        <taxon>Metazoa</taxon>
        <taxon>Ecdysozoa</taxon>
        <taxon>Arthropoda</taxon>
        <taxon>Hexapoda</taxon>
        <taxon>Insecta</taxon>
        <taxon>Pterygota</taxon>
        <taxon>Neoptera</taxon>
        <taxon>Endopterygota</taxon>
        <taxon>Hymenoptera</taxon>
        <taxon>Tenthredinoidea</taxon>
        <taxon>Diprionidae</taxon>
        <taxon>Diprioninae</taxon>
        <taxon>Neodiprion</taxon>
    </lineage>
</organism>
<evidence type="ECO:0000313" key="2">
    <source>
        <dbReference type="Proteomes" id="UP000829291"/>
    </source>
</evidence>
<evidence type="ECO:0000259" key="1">
    <source>
        <dbReference type="PROSITE" id="PS50191"/>
    </source>
</evidence>
<dbReference type="Gene3D" id="1.20.5.1200">
    <property type="entry name" value="Alpha-tocopherol transfer"/>
    <property type="match status" value="1"/>
</dbReference>
<dbReference type="InterPro" id="IPR001251">
    <property type="entry name" value="CRAL-TRIO_dom"/>
</dbReference>
<dbReference type="GO" id="GO:0016020">
    <property type="term" value="C:membrane"/>
    <property type="evidence" value="ECO:0007669"/>
    <property type="project" value="TreeGrafter"/>
</dbReference>
<dbReference type="InterPro" id="IPR036865">
    <property type="entry name" value="CRAL-TRIO_dom_sf"/>
</dbReference>
<name>A0A6J0B6P2_NEOLC</name>
<evidence type="ECO:0000313" key="3">
    <source>
        <dbReference type="RefSeq" id="XP_015509811.1"/>
    </source>
</evidence>
<dbReference type="Pfam" id="PF00650">
    <property type="entry name" value="CRAL_TRIO"/>
    <property type="match status" value="1"/>
</dbReference>
<dbReference type="PROSITE" id="PS50191">
    <property type="entry name" value="CRAL_TRIO"/>
    <property type="match status" value="1"/>
</dbReference>
<dbReference type="SMART" id="SM01100">
    <property type="entry name" value="CRAL_TRIO_N"/>
    <property type="match status" value="1"/>
</dbReference>
<dbReference type="PANTHER" id="PTHR10174">
    <property type="entry name" value="ALPHA-TOCOPHEROL TRANSFER PROTEIN-RELATED"/>
    <property type="match status" value="1"/>
</dbReference>
<dbReference type="Gene3D" id="1.10.8.20">
    <property type="entry name" value="N-terminal domain of phosphatidylinositol transfer protein sec14p"/>
    <property type="match status" value="1"/>
</dbReference>
<proteinExistence type="predicted"/>
<sequence length="318" mass="36588">MSKIIETSLAPGGQEALTQRLQTTPTLKIGSVELRFEPEGLDEFYENKAREELRETDDVVAQGLEGLRELLKGETDLIVPAESDEYLYRFLRPCKWYPESTFELMKHFYGFRKTHPHICDGLVPSNQRKILESGIITPLPRRCGDGVRLMLIEGGKRWKPREITLDEILQGIMLTLEAAMAEPKTQVCGVQVIIDMAGLSFSHVTHFTTSFARTLLEWVQRCLPCRLKGVHVINQPYVFNVVFAFFKPFLQEKLRQRIHFHGTDRNSLLEHIDAKALPDRYGGDLQIPNEPIGTELWSYFCTFEEDFEESNKYGYKSV</sequence>
<dbReference type="InterPro" id="IPR036273">
    <property type="entry name" value="CRAL/TRIO_N_dom_sf"/>
</dbReference>
<dbReference type="GeneID" id="107216980"/>
<dbReference type="Gene3D" id="3.40.525.10">
    <property type="entry name" value="CRAL-TRIO lipid binding domain"/>
    <property type="match status" value="1"/>
</dbReference>
<dbReference type="SMART" id="SM00516">
    <property type="entry name" value="SEC14"/>
    <property type="match status" value="1"/>
</dbReference>
<accession>A0A6J0B6P2</accession>
<reference evidence="3" key="1">
    <citation type="submission" date="2025-08" db="UniProtKB">
        <authorList>
            <consortium name="RefSeq"/>
        </authorList>
    </citation>
    <scope>IDENTIFICATION</scope>
    <source>
        <tissue evidence="3">Thorax and Abdomen</tissue>
    </source>
</reference>
<dbReference type="AlphaFoldDB" id="A0A6J0B6P2"/>
<feature type="domain" description="CRAL-TRIO" evidence="1">
    <location>
        <begin position="124"/>
        <end position="289"/>
    </location>
</feature>
<keyword evidence="2" id="KW-1185">Reference proteome</keyword>
<dbReference type="FunCoup" id="A0A6J0B6P2">
    <property type="interactions" value="64"/>
</dbReference>
<protein>
    <submittedName>
        <fullName evidence="3">Alpha-tocopherol transfer protein-like isoform X1</fullName>
    </submittedName>
</protein>
<dbReference type="RefSeq" id="XP_015509811.1">
    <property type="nucleotide sequence ID" value="XM_015654325.2"/>
</dbReference>
<dbReference type="GO" id="GO:1902936">
    <property type="term" value="F:phosphatidylinositol bisphosphate binding"/>
    <property type="evidence" value="ECO:0007669"/>
    <property type="project" value="TreeGrafter"/>
</dbReference>
<dbReference type="SUPFAM" id="SSF52087">
    <property type="entry name" value="CRAL/TRIO domain"/>
    <property type="match status" value="1"/>
</dbReference>
<dbReference type="CDD" id="cd00170">
    <property type="entry name" value="SEC14"/>
    <property type="match status" value="1"/>
</dbReference>
<dbReference type="PRINTS" id="PR00180">
    <property type="entry name" value="CRETINALDHBP"/>
</dbReference>